<dbReference type="RefSeq" id="WP_014438083.1">
    <property type="nucleotide sequence ID" value="NC_017080.1"/>
</dbReference>
<keyword evidence="1" id="KW-1133">Transmembrane helix</keyword>
<reference evidence="2 3" key="1">
    <citation type="submission" date="2012-02" db="EMBL/GenBank/DDBJ databases">
        <title>Complete genome sequence of Phycisphaera mikurensis NBRC 102666.</title>
        <authorList>
            <person name="Ankai A."/>
            <person name="Hosoyama A."/>
            <person name="Terui Y."/>
            <person name="Sekine M."/>
            <person name="Fukai R."/>
            <person name="Kato Y."/>
            <person name="Nakamura S."/>
            <person name="Yamada-Narita S."/>
            <person name="Kawakoshi A."/>
            <person name="Fukunaga Y."/>
            <person name="Yamazaki S."/>
            <person name="Fujita N."/>
        </authorList>
    </citation>
    <scope>NUCLEOTIDE SEQUENCE [LARGE SCALE GENOMIC DNA]</scope>
    <source>
        <strain evidence="3">NBRC 102666 / KCTC 22515 / FYK2301M01</strain>
    </source>
</reference>
<organism evidence="2 3">
    <name type="scientific">Phycisphaera mikurensis (strain NBRC 102666 / KCTC 22515 / FYK2301M01)</name>
    <dbReference type="NCBI Taxonomy" id="1142394"/>
    <lineage>
        <taxon>Bacteria</taxon>
        <taxon>Pseudomonadati</taxon>
        <taxon>Planctomycetota</taxon>
        <taxon>Phycisphaerae</taxon>
        <taxon>Phycisphaerales</taxon>
        <taxon>Phycisphaeraceae</taxon>
        <taxon>Phycisphaera</taxon>
    </lineage>
</organism>
<dbReference type="KEGG" id="phm:PSMK_27120"/>
<dbReference type="HOGENOM" id="CLU_1509260_0_0_0"/>
<dbReference type="AlphaFoldDB" id="I0IHY3"/>
<evidence type="ECO:0000256" key="1">
    <source>
        <dbReference type="SAM" id="Phobius"/>
    </source>
</evidence>
<gene>
    <name evidence="2" type="ordered locus">PSMK_27120</name>
</gene>
<evidence type="ECO:0000313" key="2">
    <source>
        <dbReference type="EMBL" id="BAM04871.1"/>
    </source>
</evidence>
<feature type="transmembrane region" description="Helical" evidence="1">
    <location>
        <begin position="21"/>
        <end position="39"/>
    </location>
</feature>
<sequence length="178" mass="18309">MTPDPARPHAAPHRRRRANRAAIGGASAAVAGLAALLLWPGCVAGPSPFGGPPVTTADGQPLLRSAAGRALVADDASPLPDVPVPLRFVLMPERSSASPSPGAGLARRVTHVYQGRAGYDQLSTFFTEHLARRGWRPDPAGPASGPIRTYRKGPEQLHLSLSEAGGVATVSVLIGPAA</sequence>
<accession>I0IHY3</accession>
<keyword evidence="1" id="KW-0472">Membrane</keyword>
<evidence type="ECO:0000313" key="3">
    <source>
        <dbReference type="Proteomes" id="UP000007881"/>
    </source>
</evidence>
<dbReference type="Proteomes" id="UP000007881">
    <property type="component" value="Chromosome"/>
</dbReference>
<name>I0IHY3_PHYMF</name>
<proteinExistence type="predicted"/>
<keyword evidence="3" id="KW-1185">Reference proteome</keyword>
<dbReference type="STRING" id="1142394.PSMK_27120"/>
<dbReference type="EMBL" id="AP012338">
    <property type="protein sequence ID" value="BAM04871.1"/>
    <property type="molecule type" value="Genomic_DNA"/>
</dbReference>
<protein>
    <submittedName>
        <fullName evidence="2">Uncharacterized protein</fullName>
    </submittedName>
</protein>
<keyword evidence="1" id="KW-0812">Transmembrane</keyword>